<dbReference type="AlphaFoldDB" id="A0A2A2L739"/>
<comment type="subcellular location">
    <subcellularLocation>
        <location evidence="1">Membrane</location>
        <topology evidence="1">Multi-pass membrane protein</topology>
    </subcellularLocation>
</comment>
<feature type="transmembrane region" description="Helical" evidence="2">
    <location>
        <begin position="99"/>
        <end position="116"/>
    </location>
</feature>
<organism evidence="4 5">
    <name type="scientific">Diploscapter pachys</name>
    <dbReference type="NCBI Taxonomy" id="2018661"/>
    <lineage>
        <taxon>Eukaryota</taxon>
        <taxon>Metazoa</taxon>
        <taxon>Ecdysozoa</taxon>
        <taxon>Nematoda</taxon>
        <taxon>Chromadorea</taxon>
        <taxon>Rhabditida</taxon>
        <taxon>Rhabditina</taxon>
        <taxon>Rhabditomorpha</taxon>
        <taxon>Rhabditoidea</taxon>
        <taxon>Rhabditidae</taxon>
        <taxon>Diploscapter</taxon>
    </lineage>
</organism>
<keyword evidence="5" id="KW-1185">Reference proteome</keyword>
<dbReference type="SUPFAM" id="SSF103473">
    <property type="entry name" value="MFS general substrate transporter"/>
    <property type="match status" value="1"/>
</dbReference>
<dbReference type="InterPro" id="IPR036259">
    <property type="entry name" value="MFS_trans_sf"/>
</dbReference>
<dbReference type="OrthoDB" id="2985014at2759"/>
<accession>A0A2A2L739</accession>
<feature type="domain" description="Major facilitator superfamily (MFS) profile" evidence="3">
    <location>
        <begin position="1"/>
        <end position="408"/>
    </location>
</feature>
<proteinExistence type="predicted"/>
<evidence type="ECO:0000313" key="5">
    <source>
        <dbReference type="Proteomes" id="UP000218231"/>
    </source>
</evidence>
<dbReference type="Gene3D" id="1.20.1250.20">
    <property type="entry name" value="MFS general substrate transporter like domains"/>
    <property type="match status" value="2"/>
</dbReference>
<keyword evidence="2" id="KW-0472">Membrane</keyword>
<dbReference type="STRING" id="2018661.A0A2A2L739"/>
<reference evidence="4 5" key="1">
    <citation type="journal article" date="2017" name="Curr. Biol.">
        <title>Genome architecture and evolution of a unichromosomal asexual nematode.</title>
        <authorList>
            <person name="Fradin H."/>
            <person name="Zegar C."/>
            <person name="Gutwein M."/>
            <person name="Lucas J."/>
            <person name="Kovtun M."/>
            <person name="Corcoran D."/>
            <person name="Baugh L.R."/>
            <person name="Kiontke K."/>
            <person name="Gunsalus K."/>
            <person name="Fitch D.H."/>
            <person name="Piano F."/>
        </authorList>
    </citation>
    <scope>NUCLEOTIDE SEQUENCE [LARGE SCALE GENOMIC DNA]</scope>
    <source>
        <strain evidence="4">PF1309</strain>
    </source>
</reference>
<dbReference type="Proteomes" id="UP000218231">
    <property type="component" value="Unassembled WGS sequence"/>
</dbReference>
<feature type="transmembrane region" description="Helical" evidence="2">
    <location>
        <begin position="68"/>
        <end position="87"/>
    </location>
</feature>
<feature type="transmembrane region" description="Helical" evidence="2">
    <location>
        <begin position="320"/>
        <end position="341"/>
    </location>
</feature>
<keyword evidence="2" id="KW-0812">Transmembrane</keyword>
<dbReference type="InterPro" id="IPR011701">
    <property type="entry name" value="MFS"/>
</dbReference>
<evidence type="ECO:0000313" key="4">
    <source>
        <dbReference type="EMBL" id="PAV81989.1"/>
    </source>
</evidence>
<feature type="transmembrane region" description="Helical" evidence="2">
    <location>
        <begin position="156"/>
        <end position="178"/>
    </location>
</feature>
<comment type="caution">
    <text evidence="4">The sequence shown here is derived from an EMBL/GenBank/DDBJ whole genome shotgun (WGS) entry which is preliminary data.</text>
</comment>
<feature type="transmembrane region" description="Helical" evidence="2">
    <location>
        <begin position="40"/>
        <end position="61"/>
    </location>
</feature>
<dbReference type="EMBL" id="LIAE01007099">
    <property type="protein sequence ID" value="PAV81989.1"/>
    <property type="molecule type" value="Genomic_DNA"/>
</dbReference>
<feature type="transmembrane region" description="Helical" evidence="2">
    <location>
        <begin position="293"/>
        <end position="314"/>
    </location>
</feature>
<evidence type="ECO:0000256" key="2">
    <source>
        <dbReference type="SAM" id="Phobius"/>
    </source>
</evidence>
<evidence type="ECO:0000259" key="3">
    <source>
        <dbReference type="PROSITE" id="PS50850"/>
    </source>
</evidence>
<feature type="transmembrane region" description="Helical" evidence="2">
    <location>
        <begin position="222"/>
        <end position="243"/>
    </location>
</feature>
<feature type="transmembrane region" description="Helical" evidence="2">
    <location>
        <begin position="386"/>
        <end position="404"/>
    </location>
</feature>
<dbReference type="PROSITE" id="PS50850">
    <property type="entry name" value="MFS"/>
    <property type="match status" value="1"/>
</dbReference>
<dbReference type="InterPro" id="IPR020846">
    <property type="entry name" value="MFS_dom"/>
</dbReference>
<feature type="transmembrane region" description="Helical" evidence="2">
    <location>
        <begin position="361"/>
        <end position="380"/>
    </location>
</feature>
<sequence>MTWSNILTFSFAIICMKPKDNQTNNSTHEDHQFTSNEKSLAISVVAVAALIGNIPVVMLINKLGVRRVFTALGLLSGLATLVMPLAIRHAFSCMLVCRALQGLAFAANFPVIGAVASRWSYFKQNGMFVGVLVSYVQLSPSITMSVSGMICDTFGWSSIFYVHGALTLFIFAIFFVIYRDDPARHSMVGGVELEKILRNKSAVNEGKSEIQVPYKDILKTPCVWGIWIAAFGYFLCTNAVYLFSPTYMSQVLKLKTTSSGFSAALPPMGQFLVKISSGFISDKIHCLSEKNKFRMFNTVSFIGCSILLVALAFIDTTYPFLNVILLTVGITILGSASGGFYKSGPVLSKQFSHFVTGNLSLGLTITMLILPSVVSLIIPTGTSDEWRNMFLFIVIVLASSSKMFESFT</sequence>
<dbReference type="GO" id="GO:0022857">
    <property type="term" value="F:transmembrane transporter activity"/>
    <property type="evidence" value="ECO:0007669"/>
    <property type="project" value="InterPro"/>
</dbReference>
<dbReference type="PANTHER" id="PTHR45757:SF23">
    <property type="entry name" value="MAJOR FACILITATOR SUPERFAMILY (MFS) PROFILE DOMAIN-CONTAINING PROTEIN"/>
    <property type="match status" value="1"/>
</dbReference>
<dbReference type="PANTHER" id="PTHR45757">
    <property type="entry name" value="PROTEIN CBG23364-RELATED"/>
    <property type="match status" value="1"/>
</dbReference>
<keyword evidence="2" id="KW-1133">Transmembrane helix</keyword>
<feature type="transmembrane region" description="Helical" evidence="2">
    <location>
        <begin position="128"/>
        <end position="150"/>
    </location>
</feature>
<gene>
    <name evidence="4" type="ORF">WR25_05865</name>
</gene>
<protein>
    <recommendedName>
        <fullName evidence="3">Major facilitator superfamily (MFS) profile domain-containing protein</fullName>
    </recommendedName>
</protein>
<evidence type="ECO:0000256" key="1">
    <source>
        <dbReference type="ARBA" id="ARBA00004141"/>
    </source>
</evidence>
<name>A0A2A2L739_9BILA</name>
<dbReference type="Pfam" id="PF07690">
    <property type="entry name" value="MFS_1"/>
    <property type="match status" value="1"/>
</dbReference>
<dbReference type="GO" id="GO:0016020">
    <property type="term" value="C:membrane"/>
    <property type="evidence" value="ECO:0007669"/>
    <property type="project" value="UniProtKB-SubCell"/>
</dbReference>